<comment type="caution">
    <text evidence="1">The sequence shown here is derived from an EMBL/GenBank/DDBJ whole genome shotgun (WGS) entry which is preliminary data.</text>
</comment>
<accession>A0A3A1RBJ8</accession>
<reference evidence="1 2" key="1">
    <citation type="submission" date="2018-09" db="EMBL/GenBank/DDBJ databases">
        <title>Bacillus saliacetes sp. nov., isolated from Thai shrimp paste (Ka-pi).</title>
        <authorList>
            <person name="Daroonpunt R."/>
            <person name="Tanasupawat S."/>
            <person name="Yiamsombut S."/>
        </authorList>
    </citation>
    <scope>NUCLEOTIDE SEQUENCE [LARGE SCALE GENOMIC DNA]</scope>
    <source>
        <strain evidence="1 2">SKP7-4</strain>
    </source>
</reference>
<proteinExistence type="predicted"/>
<dbReference type="Proteomes" id="UP000265801">
    <property type="component" value="Unassembled WGS sequence"/>
</dbReference>
<dbReference type="AlphaFoldDB" id="A0A3A1RBJ8"/>
<evidence type="ECO:0000313" key="2">
    <source>
        <dbReference type="Proteomes" id="UP000265801"/>
    </source>
</evidence>
<evidence type="ECO:0000313" key="1">
    <source>
        <dbReference type="EMBL" id="RIW39026.1"/>
    </source>
</evidence>
<dbReference type="EMBL" id="QXIR01000001">
    <property type="protein sequence ID" value="RIW39026.1"/>
    <property type="molecule type" value="Genomic_DNA"/>
</dbReference>
<keyword evidence="2" id="KW-1185">Reference proteome</keyword>
<protein>
    <submittedName>
        <fullName evidence="1">Uncharacterized protein</fullName>
    </submittedName>
</protein>
<name>A0A3A1RBJ8_9BACI</name>
<organism evidence="1 2">
    <name type="scientific">Bacillus salacetis</name>
    <dbReference type="NCBI Taxonomy" id="2315464"/>
    <lineage>
        <taxon>Bacteria</taxon>
        <taxon>Bacillati</taxon>
        <taxon>Bacillota</taxon>
        <taxon>Bacilli</taxon>
        <taxon>Bacillales</taxon>
        <taxon>Bacillaceae</taxon>
        <taxon>Bacillus</taxon>
    </lineage>
</organism>
<gene>
    <name evidence="1" type="ORF">D3H55_01345</name>
</gene>
<sequence>MHGQRLLSGIVEKSFKEFCYRSVTIQNFKGFKSLLQKRIDLTLPLGLFHRLEFIRSRVLFGFAAFSVWQIGFLLKYEFL</sequence>